<comment type="caution">
    <text evidence="5">The sequence shown here is derived from an EMBL/GenBank/DDBJ whole genome shotgun (WGS) entry which is preliminary data.</text>
</comment>
<dbReference type="GO" id="GO:0003735">
    <property type="term" value="F:structural constituent of ribosome"/>
    <property type="evidence" value="ECO:0007669"/>
    <property type="project" value="InterPro"/>
</dbReference>
<dbReference type="EMBL" id="LBXR01000003">
    <property type="protein sequence ID" value="KKR35131.1"/>
    <property type="molecule type" value="Genomic_DNA"/>
</dbReference>
<dbReference type="GO" id="GO:0005840">
    <property type="term" value="C:ribosome"/>
    <property type="evidence" value="ECO:0007669"/>
    <property type="project" value="UniProtKB-KW"/>
</dbReference>
<dbReference type="AlphaFoldDB" id="A0A0G0QCW7"/>
<dbReference type="InterPro" id="IPR013025">
    <property type="entry name" value="Ribosomal_uL23-like"/>
</dbReference>
<dbReference type="GO" id="GO:1990904">
    <property type="term" value="C:ribonucleoprotein complex"/>
    <property type="evidence" value="ECO:0007669"/>
    <property type="project" value="UniProtKB-KW"/>
</dbReference>
<keyword evidence="4" id="KW-0699">rRNA-binding</keyword>
<evidence type="ECO:0000256" key="2">
    <source>
        <dbReference type="ARBA" id="ARBA00022980"/>
    </source>
</evidence>
<gene>
    <name evidence="4" type="primary">rplW</name>
    <name evidence="5" type="ORF">UT67_C0003G0005</name>
</gene>
<keyword evidence="4" id="KW-0694">RNA-binding</keyword>
<dbReference type="InterPro" id="IPR012677">
    <property type="entry name" value="Nucleotide-bd_a/b_plait_sf"/>
</dbReference>
<evidence type="ECO:0000313" key="5">
    <source>
        <dbReference type="EMBL" id="KKR35131.1"/>
    </source>
</evidence>
<reference evidence="5 6" key="1">
    <citation type="journal article" date="2015" name="Nature">
        <title>rRNA introns, odd ribosomes, and small enigmatic genomes across a large radiation of phyla.</title>
        <authorList>
            <person name="Brown C.T."/>
            <person name="Hug L.A."/>
            <person name="Thomas B.C."/>
            <person name="Sharon I."/>
            <person name="Castelle C.J."/>
            <person name="Singh A."/>
            <person name="Wilkins M.J."/>
            <person name="Williams K.H."/>
            <person name="Banfield J.F."/>
        </authorList>
    </citation>
    <scope>NUCLEOTIDE SEQUENCE [LARGE SCALE GENOMIC DNA]</scope>
</reference>
<comment type="subunit">
    <text evidence="4">Part of the 50S ribosomal subunit. Contacts protein L29, and trigger factor when it is bound to the ribosome.</text>
</comment>
<dbReference type="Gene3D" id="3.30.70.330">
    <property type="match status" value="1"/>
</dbReference>
<comment type="function">
    <text evidence="4">One of the early assembly proteins it binds 23S rRNA. One of the proteins that surrounds the polypeptide exit tunnel on the outside of the ribosome. Forms the main docking site for trigger factor binding to the ribosome.</text>
</comment>
<dbReference type="GO" id="GO:0006412">
    <property type="term" value="P:translation"/>
    <property type="evidence" value="ECO:0007669"/>
    <property type="project" value="UniProtKB-UniRule"/>
</dbReference>
<protein>
    <recommendedName>
        <fullName evidence="4">Large ribosomal subunit protein uL23</fullName>
    </recommendedName>
</protein>
<dbReference type="InterPro" id="IPR012678">
    <property type="entry name" value="Ribosomal_uL23/eL15/eS24_sf"/>
</dbReference>
<dbReference type="STRING" id="1619037.UT67_C0003G0005"/>
<dbReference type="HAMAP" id="MF_01369_B">
    <property type="entry name" value="Ribosomal_uL23_B"/>
    <property type="match status" value="1"/>
</dbReference>
<keyword evidence="2 4" id="KW-0689">Ribosomal protein</keyword>
<dbReference type="Pfam" id="PF00276">
    <property type="entry name" value="Ribosomal_L23"/>
    <property type="match status" value="1"/>
</dbReference>
<comment type="similarity">
    <text evidence="1 4">Belongs to the universal ribosomal protein uL23 family.</text>
</comment>
<dbReference type="Proteomes" id="UP000034855">
    <property type="component" value="Unassembled WGS sequence"/>
</dbReference>
<accession>A0A0G0QCW7</accession>
<evidence type="ECO:0000256" key="4">
    <source>
        <dbReference type="HAMAP-Rule" id="MF_01369"/>
    </source>
</evidence>
<proteinExistence type="inferred from homology"/>
<evidence type="ECO:0000256" key="1">
    <source>
        <dbReference type="ARBA" id="ARBA00006700"/>
    </source>
</evidence>
<dbReference type="GO" id="GO:0019843">
    <property type="term" value="F:rRNA binding"/>
    <property type="evidence" value="ECO:0007669"/>
    <property type="project" value="UniProtKB-UniRule"/>
</dbReference>
<organism evidence="5 6">
    <name type="scientific">Candidatus Magasanikbacteria bacterium GW2011_GWA2_40_10</name>
    <dbReference type="NCBI Taxonomy" id="1619037"/>
    <lineage>
        <taxon>Bacteria</taxon>
        <taxon>Candidatus Magasanikiibacteriota</taxon>
    </lineage>
</organism>
<dbReference type="NCBIfam" id="NF004363">
    <property type="entry name" value="PRK05738.2-4"/>
    <property type="match status" value="1"/>
</dbReference>
<sequence length="143" mass="15751">MGLLNNFLRRKQKKEQLAKIGEKQSAPVLVAKPAGESKAKEVKVKLANHSLAYKILVKPLVTEKSAIAESKNKYSFVVVKSANKNQIKTAIAEVYGVKPLHVNVANMEGRRVRFGKSMGRRNDYKKAIITLPAGKSIDIHSGV</sequence>
<name>A0A0G0QCW7_9BACT</name>
<keyword evidence="3 4" id="KW-0687">Ribonucleoprotein</keyword>
<dbReference type="SUPFAM" id="SSF54189">
    <property type="entry name" value="Ribosomal proteins S24e, L23 and L15e"/>
    <property type="match status" value="1"/>
</dbReference>
<evidence type="ECO:0000313" key="6">
    <source>
        <dbReference type="Proteomes" id="UP000034855"/>
    </source>
</evidence>
<evidence type="ECO:0000256" key="3">
    <source>
        <dbReference type="ARBA" id="ARBA00023274"/>
    </source>
</evidence>
<dbReference type="PANTHER" id="PTHR11620">
    <property type="entry name" value="60S RIBOSOMAL PROTEIN L23A"/>
    <property type="match status" value="1"/>
</dbReference>